<dbReference type="AlphaFoldDB" id="A0AAV5FN33"/>
<dbReference type="InterPro" id="IPR044968">
    <property type="entry name" value="PRD1"/>
</dbReference>
<keyword evidence="2" id="KW-1185">Reference proteome</keyword>
<protein>
    <submittedName>
        <fullName evidence="1">Uncharacterized protein</fullName>
    </submittedName>
</protein>
<comment type="caution">
    <text evidence="1">The sequence shown here is derived from an EMBL/GenBank/DDBJ whole genome shotgun (WGS) entry which is preliminary data.</text>
</comment>
<name>A0AAV5FN33_ELECO</name>
<dbReference type="EMBL" id="BQKI01000093">
    <property type="protein sequence ID" value="GJN37183.1"/>
    <property type="molecule type" value="Genomic_DNA"/>
</dbReference>
<reference evidence="1" key="2">
    <citation type="submission" date="2021-12" db="EMBL/GenBank/DDBJ databases">
        <title>Resequencing data analysis of finger millet.</title>
        <authorList>
            <person name="Hatakeyama M."/>
            <person name="Aluri S."/>
            <person name="Balachadran M.T."/>
            <person name="Sivarajan S.R."/>
            <person name="Poveda L."/>
            <person name="Shimizu-Inatsugi R."/>
            <person name="Schlapbach R."/>
            <person name="Sreeman S.M."/>
            <person name="Shimizu K.K."/>
        </authorList>
    </citation>
    <scope>NUCLEOTIDE SEQUENCE</scope>
</reference>
<dbReference type="GO" id="GO:0042138">
    <property type="term" value="P:meiotic DNA double-strand break formation"/>
    <property type="evidence" value="ECO:0007669"/>
    <property type="project" value="InterPro"/>
</dbReference>
<dbReference type="Proteomes" id="UP001054889">
    <property type="component" value="Unassembled WGS sequence"/>
</dbReference>
<gene>
    <name evidence="1" type="primary">gb26110</name>
    <name evidence="1" type="ORF">PR202_gb26110</name>
</gene>
<evidence type="ECO:0000313" key="2">
    <source>
        <dbReference type="Proteomes" id="UP001054889"/>
    </source>
</evidence>
<sequence>MGVFPTDHVKSAVYLVTSSIVDRVLGCNYGEVIRDAYIYLPSDPTELMYLLEQCSSEDFNLASCQCGILAILYACSFYNERLAADNQILGSVETYILLNSANFPYEINDSAMLTLLVHLYAFLRGISYGHSIPHSPEAEDTLFHVMARNRWELLVIRVHPAAIKWLFQKQELMKMLAFHMLNFCKIFCEDDTVMLSNSSHLVDIQMVAELVLSGETSITFLLLSLLNQIVNEGTEDEAISVVNVIAEILMIYPCASDQFISCGIVDTLHGIYCSPYTSKIKTVCSCLIFNILYSPSAFTFSQEDEWLALTVKVLFFCLCELSSGANFNHISSNILWLIPYSFMW</sequence>
<accession>A0AAV5FN33</accession>
<organism evidence="1 2">
    <name type="scientific">Eleusine coracana subsp. coracana</name>
    <dbReference type="NCBI Taxonomy" id="191504"/>
    <lineage>
        <taxon>Eukaryota</taxon>
        <taxon>Viridiplantae</taxon>
        <taxon>Streptophyta</taxon>
        <taxon>Embryophyta</taxon>
        <taxon>Tracheophyta</taxon>
        <taxon>Spermatophyta</taxon>
        <taxon>Magnoliopsida</taxon>
        <taxon>Liliopsida</taxon>
        <taxon>Poales</taxon>
        <taxon>Poaceae</taxon>
        <taxon>PACMAD clade</taxon>
        <taxon>Chloridoideae</taxon>
        <taxon>Cynodonteae</taxon>
        <taxon>Eleusininae</taxon>
        <taxon>Eleusine</taxon>
    </lineage>
</organism>
<reference evidence="1" key="1">
    <citation type="journal article" date="2018" name="DNA Res.">
        <title>Multiple hybrid de novo genome assembly of finger millet, an orphan allotetraploid crop.</title>
        <authorList>
            <person name="Hatakeyama M."/>
            <person name="Aluri S."/>
            <person name="Balachadran M.T."/>
            <person name="Sivarajan S.R."/>
            <person name="Patrignani A."/>
            <person name="Gruter S."/>
            <person name="Poveda L."/>
            <person name="Shimizu-Inatsugi R."/>
            <person name="Baeten J."/>
            <person name="Francoijs K.J."/>
            <person name="Nataraja K.N."/>
            <person name="Reddy Y.A.N."/>
            <person name="Phadnis S."/>
            <person name="Ravikumar R.L."/>
            <person name="Schlapbach R."/>
            <person name="Sreeman S.M."/>
            <person name="Shimizu K.K."/>
        </authorList>
    </citation>
    <scope>NUCLEOTIDE SEQUENCE</scope>
</reference>
<evidence type="ECO:0000313" key="1">
    <source>
        <dbReference type="EMBL" id="GJN37183.1"/>
    </source>
</evidence>
<dbReference type="PANTHER" id="PTHR36379:SF1">
    <property type="entry name" value="PUTATIVE RECOMBINATION INITIATION DEFECT 1-RELATED"/>
    <property type="match status" value="1"/>
</dbReference>
<proteinExistence type="predicted"/>
<dbReference type="PANTHER" id="PTHR36379">
    <property type="entry name" value="PROTEIN PRD1"/>
    <property type="match status" value="1"/>
</dbReference>